<comment type="caution">
    <text evidence="3">Lacks conserved residue(s) required for the propagation of feature annotation.</text>
</comment>
<dbReference type="PROSITE" id="PS50985">
    <property type="entry name" value="GRAS"/>
    <property type="match status" value="1"/>
</dbReference>
<evidence type="ECO:0000313" key="6">
    <source>
        <dbReference type="Proteomes" id="UP001327560"/>
    </source>
</evidence>
<keyword evidence="6" id="KW-1185">Reference proteome</keyword>
<evidence type="ECO:0000313" key="5">
    <source>
        <dbReference type="EMBL" id="WOL10163.1"/>
    </source>
</evidence>
<sequence length="784" mass="84872">MRGLPFYGQGKGGLEAVETILEGNQGLFWVNKRPKFGIQEGVEPRSVLDHRSPSPPTSTVTLSSSLGGGGSSGTAGAAAVSDNPASKWPLSDSTVEEGSGAVGKEEWAAELQPIPAGLDMGFGAGGEKCGLGVDDWETMLSGTPAASPSREQTFLRWIMGDVDDPSGAGFKQQLPQGPPDFEGNNGGLGFGILDPGIGLGPIARIADEASVSVSMGTPLTSSVTSGGASSLMSNNSWVSPPSASTGIKGTTFVHHSGGQLFALPPQPADSRISPSLSLPPNIYLPDSMEDKLQLFGPGLLLNQPSATANPPFFLSVGQAEHQQLPHLLLPTQPKRHDPISDQIPSKLPFLESGGASDIFTRRQPYHQQQQQQSQGFPLPQHQQRSVKPKVSAFGSDVTAAVAAQQQQQLQQALVDLLIEAAKMVEARNFTSAHGILARLNHQLPSPLGKPLIRSAFYFKEALQLILSTGTNPVLSSAPSSHLQSPFSTPLVTQFDIVQKLSAYKSFSEVSPIIQFSNFTCIQALLEELNSSDRIHLVDFDIGFGGQWSSFMQELAQRRCSTAAPVRMLKITVFVSHYLQNSLELHLVRDNLSHFASDLNIPFEFNIHTLDSFDALEILGMGGEAIAVNLPVGSTNPSFPAILRLVKQLAPKIVVSVDQGCDRTDLPFLQHFLHAFQSSMVLMDSIDASGTNQDTANKIERFLLQPRIENSVLGRYRAADKMLPWRTLFTTTGFMPVQFSNFTETQAECLLKRVQVRGFHVEKRQASLYLYWQRKELVSVSAWRC</sequence>
<protein>
    <recommendedName>
        <fullName evidence="7">Scarecrow-like protein 6</fullName>
    </recommendedName>
</protein>
<evidence type="ECO:0000256" key="3">
    <source>
        <dbReference type="PROSITE-ProRule" id="PRU01191"/>
    </source>
</evidence>
<accession>A0AAQ3KNH1</accession>
<evidence type="ECO:0000256" key="4">
    <source>
        <dbReference type="SAM" id="MobiDB-lite"/>
    </source>
</evidence>
<comment type="similarity">
    <text evidence="3">Belongs to the GRAS family.</text>
</comment>
<evidence type="ECO:0008006" key="7">
    <source>
        <dbReference type="Google" id="ProtNLM"/>
    </source>
</evidence>
<dbReference type="PANTHER" id="PTHR31636">
    <property type="entry name" value="OSJNBA0084A10.13 PROTEIN-RELATED"/>
    <property type="match status" value="1"/>
</dbReference>
<evidence type="ECO:0000256" key="1">
    <source>
        <dbReference type="ARBA" id="ARBA00023015"/>
    </source>
</evidence>
<feature type="region of interest" description="Disordered" evidence="4">
    <location>
        <begin position="363"/>
        <end position="389"/>
    </location>
</feature>
<name>A0AAQ3KNH1_9LILI</name>
<reference evidence="5 6" key="1">
    <citation type="submission" date="2023-10" db="EMBL/GenBank/DDBJ databases">
        <title>Chromosome-scale genome assembly provides insights into flower coloration mechanisms of Canna indica.</title>
        <authorList>
            <person name="Li C."/>
        </authorList>
    </citation>
    <scope>NUCLEOTIDE SEQUENCE [LARGE SCALE GENOMIC DNA]</scope>
    <source>
        <tissue evidence="5">Flower</tissue>
    </source>
</reference>
<organism evidence="5 6">
    <name type="scientific">Canna indica</name>
    <name type="common">Indian-shot</name>
    <dbReference type="NCBI Taxonomy" id="4628"/>
    <lineage>
        <taxon>Eukaryota</taxon>
        <taxon>Viridiplantae</taxon>
        <taxon>Streptophyta</taxon>
        <taxon>Embryophyta</taxon>
        <taxon>Tracheophyta</taxon>
        <taxon>Spermatophyta</taxon>
        <taxon>Magnoliopsida</taxon>
        <taxon>Liliopsida</taxon>
        <taxon>Zingiberales</taxon>
        <taxon>Cannaceae</taxon>
        <taxon>Canna</taxon>
    </lineage>
</organism>
<feature type="region of interest" description="SAW" evidence="3">
    <location>
        <begin position="712"/>
        <end position="783"/>
    </location>
</feature>
<feature type="compositionally biased region" description="Low complexity" evidence="4">
    <location>
        <begin position="365"/>
        <end position="383"/>
    </location>
</feature>
<proteinExistence type="inferred from homology"/>
<keyword evidence="2" id="KW-0804">Transcription</keyword>
<keyword evidence="1" id="KW-0805">Transcription regulation</keyword>
<dbReference type="InterPro" id="IPR005202">
    <property type="entry name" value="TF_GRAS"/>
</dbReference>
<dbReference type="Proteomes" id="UP001327560">
    <property type="component" value="Chromosome 6"/>
</dbReference>
<feature type="region of interest" description="Disordered" evidence="4">
    <location>
        <begin position="44"/>
        <end position="103"/>
    </location>
</feature>
<dbReference type="EMBL" id="CP136895">
    <property type="protein sequence ID" value="WOL10163.1"/>
    <property type="molecule type" value="Genomic_DNA"/>
</dbReference>
<dbReference type="Pfam" id="PF03514">
    <property type="entry name" value="GRAS"/>
    <property type="match status" value="1"/>
</dbReference>
<evidence type="ECO:0000256" key="2">
    <source>
        <dbReference type="ARBA" id="ARBA00023163"/>
    </source>
</evidence>
<dbReference type="AlphaFoldDB" id="A0AAQ3KNH1"/>
<gene>
    <name evidence="5" type="ORF">Cni_G18917</name>
</gene>